<reference evidence="3" key="1">
    <citation type="submission" date="2017-09" db="EMBL/GenBank/DDBJ databases">
        <title>Metaegenomics of thermophilic ammonia-oxidizing enrichment culture.</title>
        <authorList>
            <person name="Kato S."/>
            <person name="Suzuki K."/>
        </authorList>
    </citation>
    <scope>NUCLEOTIDE SEQUENCE [LARGE SCALE GENOMIC DNA]</scope>
</reference>
<protein>
    <submittedName>
        <fullName evidence="2">Uncharacterized protein</fullName>
    </submittedName>
</protein>
<dbReference type="AlphaFoldDB" id="A0A2H5XFE0"/>
<sequence length="166" mass="18219">MRTQTKACWVPVFIPLTPVAPLHWGHWARHSTREATRPGGGWVGLRASGSSYSPRLPSAFMAPVACRAAARLRSAAPSGFRPRSPLRDSAGFAPDFPAPIRTTSVTARYCGFARYRPRYLAFAIIACIATASIANLANFNGTFREDTPLKRAECWVPPLGKVEDYR</sequence>
<accession>A0A2H5XFE0</accession>
<keyword evidence="1" id="KW-0812">Transmembrane</keyword>
<organism evidence="2 3">
    <name type="scientific">Candidatus Fervidibacter japonicus</name>
    <dbReference type="NCBI Taxonomy" id="2035412"/>
    <lineage>
        <taxon>Bacteria</taxon>
        <taxon>Candidatus Fervidibacterota</taxon>
        <taxon>Candidatus Fervidibacter</taxon>
    </lineage>
</organism>
<evidence type="ECO:0000256" key="1">
    <source>
        <dbReference type="SAM" id="Phobius"/>
    </source>
</evidence>
<comment type="caution">
    <text evidence="2">The sequence shown here is derived from an EMBL/GenBank/DDBJ whole genome shotgun (WGS) entry which is preliminary data.</text>
</comment>
<evidence type="ECO:0000313" key="2">
    <source>
        <dbReference type="EMBL" id="GBC99904.1"/>
    </source>
</evidence>
<dbReference type="Proteomes" id="UP000236173">
    <property type="component" value="Unassembled WGS sequence"/>
</dbReference>
<keyword evidence="1" id="KW-0472">Membrane</keyword>
<name>A0A2H5XFE0_9BACT</name>
<dbReference type="EMBL" id="BEHT01000042">
    <property type="protein sequence ID" value="GBC99904.1"/>
    <property type="molecule type" value="Genomic_DNA"/>
</dbReference>
<keyword evidence="1" id="KW-1133">Transmembrane helix</keyword>
<proteinExistence type="predicted"/>
<evidence type="ECO:0000313" key="3">
    <source>
        <dbReference type="Proteomes" id="UP000236173"/>
    </source>
</evidence>
<feature type="transmembrane region" description="Helical" evidence="1">
    <location>
        <begin position="119"/>
        <end position="139"/>
    </location>
</feature>
<gene>
    <name evidence="2" type="ORF">HRbin17_02436</name>
</gene>